<sequence>MPNVLTKLAPKVTFIESMPEELKNKDYSNARHISGLTHDMLMSFEIRGLVGEKIVRIPHHTNTLADTNLMLSEAFGKPVVDSVDITGFQEMCFKTKNALYFYTINYWAIFAFMLDDYLDQVMVGDGEGRHVICEWQKKYLLGESDGTTGFDKMLVKSMKLIKQMLRPDLFVRHVMYGVGWIGTYLTANQTKFNNKLMTYEEYWYQRERDCAADLVYIFMEQCNNLDTVKYSLMDDNVYIAFYKSAAKQSTIVNEIYSVKSEVLKDEGKYSYLYLLMAHEGWHCQRAIDQMVAEVHYQWYACINYGSQLVEYGCRERDCAADIIYIFMEQCNNLDSVKYGLMNDPVYIAFYKSAAKHSIIVNEIYSVKSEVLKDQGKYSYLYLLMAHQGWHCQQAIDQMVAEVHYQWYACINYGSQLVEYGIPELTEYVHEVMHE</sequence>
<dbReference type="EMBL" id="OC856999">
    <property type="protein sequence ID" value="CAD7624582.1"/>
    <property type="molecule type" value="Genomic_DNA"/>
</dbReference>
<dbReference type="SUPFAM" id="SSF48576">
    <property type="entry name" value="Terpenoid synthases"/>
    <property type="match status" value="2"/>
</dbReference>
<dbReference type="Proteomes" id="UP000759131">
    <property type="component" value="Unassembled WGS sequence"/>
</dbReference>
<dbReference type="AlphaFoldDB" id="A0A7R9KMH4"/>
<evidence type="ECO:0000313" key="1">
    <source>
        <dbReference type="EMBL" id="CAD7624582.1"/>
    </source>
</evidence>
<keyword evidence="2" id="KW-1185">Reference proteome</keyword>
<feature type="non-terminal residue" evidence="1">
    <location>
        <position position="1"/>
    </location>
</feature>
<dbReference type="OrthoDB" id="6486656at2759"/>
<evidence type="ECO:0000313" key="2">
    <source>
        <dbReference type="Proteomes" id="UP000759131"/>
    </source>
</evidence>
<reference evidence="1" key="1">
    <citation type="submission" date="2020-11" db="EMBL/GenBank/DDBJ databases">
        <authorList>
            <person name="Tran Van P."/>
        </authorList>
    </citation>
    <scope>NUCLEOTIDE SEQUENCE</scope>
</reference>
<gene>
    <name evidence="1" type="ORF">OSB1V03_LOCUS5025</name>
</gene>
<protein>
    <submittedName>
        <fullName evidence="1">Uncharacterized protein</fullName>
    </submittedName>
</protein>
<accession>A0A7R9KMH4</accession>
<dbReference type="Pfam" id="PF19086">
    <property type="entry name" value="Terpene_syn_C_2"/>
    <property type="match status" value="2"/>
</dbReference>
<dbReference type="EMBL" id="CAJPIZ010002424">
    <property type="protein sequence ID" value="CAG2105012.1"/>
    <property type="molecule type" value="Genomic_DNA"/>
</dbReference>
<organism evidence="1">
    <name type="scientific">Medioppia subpectinata</name>
    <dbReference type="NCBI Taxonomy" id="1979941"/>
    <lineage>
        <taxon>Eukaryota</taxon>
        <taxon>Metazoa</taxon>
        <taxon>Ecdysozoa</taxon>
        <taxon>Arthropoda</taxon>
        <taxon>Chelicerata</taxon>
        <taxon>Arachnida</taxon>
        <taxon>Acari</taxon>
        <taxon>Acariformes</taxon>
        <taxon>Sarcoptiformes</taxon>
        <taxon>Oribatida</taxon>
        <taxon>Brachypylina</taxon>
        <taxon>Oppioidea</taxon>
        <taxon>Oppiidae</taxon>
        <taxon>Medioppia</taxon>
    </lineage>
</organism>
<name>A0A7R9KMH4_9ACAR</name>
<dbReference type="InterPro" id="IPR008949">
    <property type="entry name" value="Isoprenoid_synthase_dom_sf"/>
</dbReference>
<proteinExistence type="predicted"/>
<dbReference type="Gene3D" id="1.10.600.10">
    <property type="entry name" value="Farnesyl Diphosphate Synthase"/>
    <property type="match status" value="2"/>
</dbReference>